<feature type="transmembrane region" description="Helical" evidence="1">
    <location>
        <begin position="39"/>
        <end position="57"/>
    </location>
</feature>
<keyword evidence="1 2" id="KW-0812">Transmembrane</keyword>
<dbReference type="InterPro" id="IPR004316">
    <property type="entry name" value="SWEET_rpt"/>
</dbReference>
<keyword evidence="1" id="KW-0472">Membrane</keyword>
<proteinExistence type="predicted"/>
<organism evidence="2 3">
    <name type="scientific">Nitrosomonas communis</name>
    <dbReference type="NCBI Taxonomy" id="44574"/>
    <lineage>
        <taxon>Bacteria</taxon>
        <taxon>Pseudomonadati</taxon>
        <taxon>Pseudomonadota</taxon>
        <taxon>Betaproteobacteria</taxon>
        <taxon>Nitrosomonadales</taxon>
        <taxon>Nitrosomonadaceae</taxon>
        <taxon>Nitrosomonas</taxon>
    </lineage>
</organism>
<sequence length="92" mass="10110">MEGHEIVGFVAGFGTTFAAAPDLLAILERRSSQGMNPTMAGIMGSFQIMWIYYGILIDSMPVVVWNIIAVVINFLMVGVFFYFARIGKKLTG</sequence>
<feature type="transmembrane region" description="Helical" evidence="1">
    <location>
        <begin position="6"/>
        <end position="27"/>
    </location>
</feature>
<dbReference type="AlphaFoldDB" id="A0A1H2WP37"/>
<evidence type="ECO:0000313" key="2">
    <source>
        <dbReference type="EMBL" id="SDW82226.1"/>
    </source>
</evidence>
<dbReference type="GO" id="GO:0016020">
    <property type="term" value="C:membrane"/>
    <property type="evidence" value="ECO:0007669"/>
    <property type="project" value="InterPro"/>
</dbReference>
<accession>A0A1H2WP37</accession>
<evidence type="ECO:0000256" key="1">
    <source>
        <dbReference type="SAM" id="Phobius"/>
    </source>
</evidence>
<protein>
    <submittedName>
        <fullName evidence="2">MtN3 and saliva related transmembrane protein</fullName>
    </submittedName>
</protein>
<dbReference type="Gene3D" id="1.20.1280.290">
    <property type="match status" value="1"/>
</dbReference>
<gene>
    <name evidence="2" type="ORF">SAMN05421882_103026</name>
</gene>
<dbReference type="Pfam" id="PF03083">
    <property type="entry name" value="MtN3_slv"/>
    <property type="match status" value="1"/>
</dbReference>
<name>A0A1H2WP37_9PROT</name>
<dbReference type="Proteomes" id="UP000183454">
    <property type="component" value="Unassembled WGS sequence"/>
</dbReference>
<evidence type="ECO:0000313" key="3">
    <source>
        <dbReference type="Proteomes" id="UP000183454"/>
    </source>
</evidence>
<dbReference type="EMBL" id="FNNH01000030">
    <property type="protein sequence ID" value="SDW82226.1"/>
    <property type="molecule type" value="Genomic_DNA"/>
</dbReference>
<dbReference type="RefSeq" id="WP_074667420.1">
    <property type="nucleotide sequence ID" value="NZ_FNNH01000030.1"/>
</dbReference>
<keyword evidence="1" id="KW-1133">Transmembrane helix</keyword>
<feature type="transmembrane region" description="Helical" evidence="1">
    <location>
        <begin position="63"/>
        <end position="84"/>
    </location>
</feature>
<reference evidence="2 3" key="1">
    <citation type="submission" date="2016-10" db="EMBL/GenBank/DDBJ databases">
        <authorList>
            <person name="de Groot N.N."/>
        </authorList>
    </citation>
    <scope>NUCLEOTIDE SEQUENCE [LARGE SCALE GENOMIC DNA]</scope>
    <source>
        <strain evidence="2 3">Nm110</strain>
    </source>
</reference>